<evidence type="ECO:0000313" key="7">
    <source>
        <dbReference type="Proteomes" id="UP000028073"/>
    </source>
</evidence>
<proteinExistence type="predicted"/>
<dbReference type="OrthoDB" id="9806785at2"/>
<feature type="transmembrane region" description="Helical" evidence="5">
    <location>
        <begin position="206"/>
        <end position="229"/>
    </location>
</feature>
<dbReference type="PANTHER" id="PTHR10361:SF28">
    <property type="entry name" value="P3 PROTEIN-RELATED"/>
    <property type="match status" value="1"/>
</dbReference>
<feature type="transmembrane region" description="Helical" evidence="5">
    <location>
        <begin position="268"/>
        <end position="291"/>
    </location>
</feature>
<name>A0A081NGT5_9GAMM</name>
<feature type="transmembrane region" description="Helical" evidence="5">
    <location>
        <begin position="74"/>
        <end position="96"/>
    </location>
</feature>
<keyword evidence="2 5" id="KW-0812">Transmembrane</keyword>
<feature type="transmembrane region" description="Helical" evidence="5">
    <location>
        <begin position="12"/>
        <end position="33"/>
    </location>
</feature>
<accession>A0A081NGT5</accession>
<evidence type="ECO:0000256" key="1">
    <source>
        <dbReference type="ARBA" id="ARBA00004141"/>
    </source>
</evidence>
<dbReference type="EMBL" id="JOKH01000002">
    <property type="protein sequence ID" value="KEQ17658.1"/>
    <property type="molecule type" value="Genomic_DNA"/>
</dbReference>
<comment type="subcellular location">
    <subcellularLocation>
        <location evidence="1">Membrane</location>
        <topology evidence="1">Multi-pass membrane protein</topology>
    </subcellularLocation>
</comment>
<feature type="transmembrane region" description="Helical" evidence="5">
    <location>
        <begin position="241"/>
        <end position="262"/>
    </location>
</feature>
<dbReference type="PANTHER" id="PTHR10361">
    <property type="entry name" value="SODIUM-BILE ACID COTRANSPORTER"/>
    <property type="match status" value="1"/>
</dbReference>
<dbReference type="Gene3D" id="1.20.1530.20">
    <property type="match status" value="1"/>
</dbReference>
<feature type="transmembrane region" description="Helical" evidence="5">
    <location>
        <begin position="108"/>
        <end position="127"/>
    </location>
</feature>
<keyword evidence="4 5" id="KW-0472">Membrane</keyword>
<dbReference type="RefSeq" id="WP_034834475.1">
    <property type="nucleotide sequence ID" value="NZ_JOKH01000002.1"/>
</dbReference>
<evidence type="ECO:0000256" key="4">
    <source>
        <dbReference type="ARBA" id="ARBA00023136"/>
    </source>
</evidence>
<evidence type="ECO:0000256" key="3">
    <source>
        <dbReference type="ARBA" id="ARBA00022989"/>
    </source>
</evidence>
<feature type="transmembrane region" description="Helical" evidence="5">
    <location>
        <begin position="179"/>
        <end position="200"/>
    </location>
</feature>
<evidence type="ECO:0000256" key="2">
    <source>
        <dbReference type="ARBA" id="ARBA00022692"/>
    </source>
</evidence>
<comment type="caution">
    <text evidence="6">The sequence shown here is derived from an EMBL/GenBank/DDBJ whole genome shotgun (WGS) entry which is preliminary data.</text>
</comment>
<organism evidence="6 7">
    <name type="scientific">Endozoicomonas numazuensis</name>
    <dbReference type="NCBI Taxonomy" id="1137799"/>
    <lineage>
        <taxon>Bacteria</taxon>
        <taxon>Pseudomonadati</taxon>
        <taxon>Pseudomonadota</taxon>
        <taxon>Gammaproteobacteria</taxon>
        <taxon>Oceanospirillales</taxon>
        <taxon>Endozoicomonadaceae</taxon>
        <taxon>Endozoicomonas</taxon>
    </lineage>
</organism>
<dbReference type="Pfam" id="PF01758">
    <property type="entry name" value="SBF"/>
    <property type="match status" value="1"/>
</dbReference>
<evidence type="ECO:0000256" key="5">
    <source>
        <dbReference type="SAM" id="Phobius"/>
    </source>
</evidence>
<dbReference type="InterPro" id="IPR004710">
    <property type="entry name" value="Bilac:Na_transpt"/>
</dbReference>
<dbReference type="InterPro" id="IPR002657">
    <property type="entry name" value="BilAc:Na_symport/Acr3"/>
</dbReference>
<reference evidence="6 7" key="1">
    <citation type="submission" date="2014-06" db="EMBL/GenBank/DDBJ databases">
        <title>Whole Genome Sequences of Three Symbiotic Endozoicomonas Bacteria.</title>
        <authorList>
            <person name="Neave M.J."/>
            <person name="Apprill A."/>
            <person name="Voolstra C.R."/>
        </authorList>
    </citation>
    <scope>NUCLEOTIDE SEQUENCE [LARGE SCALE GENOMIC DNA]</scope>
    <source>
        <strain evidence="6 7">DSM 25634</strain>
    </source>
</reference>
<dbReference type="STRING" id="1137799.GZ78_08125"/>
<keyword evidence="7" id="KW-1185">Reference proteome</keyword>
<protein>
    <submittedName>
        <fullName evidence="6">Bile acid:sodium symporter</fullName>
    </submittedName>
</protein>
<feature type="transmembrane region" description="Helical" evidence="5">
    <location>
        <begin position="147"/>
        <end position="167"/>
    </location>
</feature>
<sequence>MEPLDINFDSSALYVMNAMMACVILGVALTLKVDDFKRVIRQPRAPITGLVAQFFLFPASTTLIIWIFSIPPDLGLGMILLSSCPGGSISNILTYLSRGNVAVSVSMTAVSSVGAIVMTPFNFAFYAALNPSTRAILQDIVIDPVNLLGLFFLVLGVPLALGMFIGAKYPRLAKKCEKPIRVTSMVIMLGFVIVACANNIESMLKYIGIIAVTVIGLNALALLLGYGAGKLTGLPEADRRAVTMEVGIQNSALGFSILFTFYPEMTAMIQVVGLWGVWHLISGMALTWFWARRPTGPEERAQSYHSLEAEGVREAG</sequence>
<evidence type="ECO:0000313" key="6">
    <source>
        <dbReference type="EMBL" id="KEQ17658.1"/>
    </source>
</evidence>
<gene>
    <name evidence="6" type="ORF">GZ78_08125</name>
</gene>
<feature type="transmembrane region" description="Helical" evidence="5">
    <location>
        <begin position="45"/>
        <end position="68"/>
    </location>
</feature>
<dbReference type="Proteomes" id="UP000028073">
    <property type="component" value="Unassembled WGS sequence"/>
</dbReference>
<dbReference type="InterPro" id="IPR038770">
    <property type="entry name" value="Na+/solute_symporter_sf"/>
</dbReference>
<dbReference type="AlphaFoldDB" id="A0A081NGT5"/>
<keyword evidence="3 5" id="KW-1133">Transmembrane helix</keyword>
<dbReference type="GO" id="GO:0016020">
    <property type="term" value="C:membrane"/>
    <property type="evidence" value="ECO:0007669"/>
    <property type="project" value="UniProtKB-SubCell"/>
</dbReference>
<dbReference type="eggNOG" id="COG0385">
    <property type="taxonomic scope" value="Bacteria"/>
</dbReference>